<dbReference type="Pfam" id="PF00534">
    <property type="entry name" value="Glycos_transf_1"/>
    <property type="match status" value="1"/>
</dbReference>
<dbReference type="GO" id="GO:0016757">
    <property type="term" value="F:glycosyltransferase activity"/>
    <property type="evidence" value="ECO:0007669"/>
    <property type="project" value="InterPro"/>
</dbReference>
<feature type="domain" description="Glycosyl transferase family 1" evidence="2">
    <location>
        <begin position="179"/>
        <end position="341"/>
    </location>
</feature>
<evidence type="ECO:0000259" key="2">
    <source>
        <dbReference type="Pfam" id="PF00534"/>
    </source>
</evidence>
<name>A0A972FTB9_9GAMM</name>
<evidence type="ECO:0000256" key="1">
    <source>
        <dbReference type="SAM" id="SignalP"/>
    </source>
</evidence>
<keyword evidence="4" id="KW-1185">Reference proteome</keyword>
<evidence type="ECO:0000313" key="4">
    <source>
        <dbReference type="Proteomes" id="UP000737113"/>
    </source>
</evidence>
<dbReference type="PANTHER" id="PTHR12526:SF630">
    <property type="entry name" value="GLYCOSYLTRANSFERASE"/>
    <property type="match status" value="1"/>
</dbReference>
<dbReference type="PANTHER" id="PTHR12526">
    <property type="entry name" value="GLYCOSYLTRANSFERASE"/>
    <property type="match status" value="1"/>
</dbReference>
<evidence type="ECO:0000313" key="3">
    <source>
        <dbReference type="EMBL" id="NMH65366.1"/>
    </source>
</evidence>
<sequence>MKTKVLFLMQLPPPVHGASMMNLFIKSSSLINEQFNCEFIDISPENTASGLGKFSFEKVFKSFKIVCEASKAYFKFKPKLVYVAISPHGLAFYKDALSISVLKLMGAKFVYHLHGKGIESESRTFIKKIIYRLVFKGADVIHLSECLHSDIRDVRDTDCDIYTLANGVPDHYDVHANVSRLPTFLYLSNFIPSKGAHVFLEAINKLDDKYRGCFKVLLVGSFRDDDYKEKLKLSIAEKFPESIELVGPAYGDDKVEFLNNSDVFVLPTSYKNECFPLSILEGMCHSLAVVSTYEGAIPNIIDDDKNGKLFNVENIDVLCEIIRNYIDDKDLLLEHKSAAREKFLSDYEISVFESNLCKILNTITQKKQEQIFS</sequence>
<feature type="chain" id="PRO_5037286184" evidence="1">
    <location>
        <begin position="18"/>
        <end position="373"/>
    </location>
</feature>
<keyword evidence="1" id="KW-0732">Signal</keyword>
<feature type="signal peptide" evidence="1">
    <location>
        <begin position="1"/>
        <end position="17"/>
    </location>
</feature>
<dbReference type="EMBL" id="JAAXYH010000005">
    <property type="protein sequence ID" value="NMH65366.1"/>
    <property type="molecule type" value="Genomic_DNA"/>
</dbReference>
<dbReference type="SUPFAM" id="SSF53756">
    <property type="entry name" value="UDP-Glycosyltransferase/glycogen phosphorylase"/>
    <property type="match status" value="1"/>
</dbReference>
<dbReference type="GO" id="GO:1901135">
    <property type="term" value="P:carbohydrate derivative metabolic process"/>
    <property type="evidence" value="ECO:0007669"/>
    <property type="project" value="UniProtKB-ARBA"/>
</dbReference>
<organism evidence="3 4">
    <name type="scientific">Shewanella salipaludis</name>
    <dbReference type="NCBI Taxonomy" id="2723052"/>
    <lineage>
        <taxon>Bacteria</taxon>
        <taxon>Pseudomonadati</taxon>
        <taxon>Pseudomonadota</taxon>
        <taxon>Gammaproteobacteria</taxon>
        <taxon>Alteromonadales</taxon>
        <taxon>Shewanellaceae</taxon>
        <taxon>Shewanella</taxon>
    </lineage>
</organism>
<reference evidence="3" key="1">
    <citation type="submission" date="2020-04" db="EMBL/GenBank/DDBJ databases">
        <title>Description of Shewanella salipaludis sp. nov., isolated from a salt marsh.</title>
        <authorList>
            <person name="Park S."/>
            <person name="Yoon J.-H."/>
        </authorList>
    </citation>
    <scope>NUCLEOTIDE SEQUENCE</scope>
    <source>
        <strain evidence="3">SHSM-M6</strain>
    </source>
</reference>
<accession>A0A972FTB9</accession>
<proteinExistence type="predicted"/>
<dbReference type="InterPro" id="IPR001296">
    <property type="entry name" value="Glyco_trans_1"/>
</dbReference>
<dbReference type="RefSeq" id="WP_169564072.1">
    <property type="nucleotide sequence ID" value="NZ_JAAXYH010000005.1"/>
</dbReference>
<protein>
    <submittedName>
        <fullName evidence="3">Glycosyltransferase family 4 protein</fullName>
    </submittedName>
</protein>
<dbReference type="Gene3D" id="3.40.50.2000">
    <property type="entry name" value="Glycogen Phosphorylase B"/>
    <property type="match status" value="2"/>
</dbReference>
<dbReference type="Proteomes" id="UP000737113">
    <property type="component" value="Unassembled WGS sequence"/>
</dbReference>
<comment type="caution">
    <text evidence="3">The sequence shown here is derived from an EMBL/GenBank/DDBJ whole genome shotgun (WGS) entry which is preliminary data.</text>
</comment>
<dbReference type="CDD" id="cd03801">
    <property type="entry name" value="GT4_PimA-like"/>
    <property type="match status" value="1"/>
</dbReference>
<dbReference type="AlphaFoldDB" id="A0A972FTB9"/>
<gene>
    <name evidence="3" type="ORF">HC757_09300</name>
</gene>